<evidence type="ECO:0000313" key="1">
    <source>
        <dbReference type="EMBL" id="TNV71019.1"/>
    </source>
</evidence>
<name>A0A8J8N9Y3_HALGN</name>
<gene>
    <name evidence="1" type="ORF">FGO68_gene10177</name>
</gene>
<dbReference type="OrthoDB" id="2196166at2759"/>
<protein>
    <submittedName>
        <fullName evidence="1">Uncharacterized protein</fullName>
    </submittedName>
</protein>
<dbReference type="EMBL" id="RRYP01031102">
    <property type="protein sequence ID" value="TNV71019.1"/>
    <property type="molecule type" value="Genomic_DNA"/>
</dbReference>
<organism evidence="1 2">
    <name type="scientific">Halteria grandinella</name>
    <dbReference type="NCBI Taxonomy" id="5974"/>
    <lineage>
        <taxon>Eukaryota</taxon>
        <taxon>Sar</taxon>
        <taxon>Alveolata</taxon>
        <taxon>Ciliophora</taxon>
        <taxon>Intramacronucleata</taxon>
        <taxon>Spirotrichea</taxon>
        <taxon>Stichotrichia</taxon>
        <taxon>Sporadotrichida</taxon>
        <taxon>Halteriidae</taxon>
        <taxon>Halteria</taxon>
    </lineage>
</organism>
<sequence>MVDKNSDMTEMTIDYLLGLFSLVLHPQAAFATLRDLENVKTITRELYRLNFGAIPQAGQRRLGIDSQRSSARTLMLS</sequence>
<dbReference type="Proteomes" id="UP000785679">
    <property type="component" value="Unassembled WGS sequence"/>
</dbReference>
<dbReference type="AlphaFoldDB" id="A0A8J8N9Y3"/>
<keyword evidence="2" id="KW-1185">Reference proteome</keyword>
<reference evidence="1" key="1">
    <citation type="submission" date="2019-06" db="EMBL/GenBank/DDBJ databases">
        <authorList>
            <person name="Zheng W."/>
        </authorList>
    </citation>
    <scope>NUCLEOTIDE SEQUENCE</scope>
    <source>
        <strain evidence="1">QDHG01</strain>
    </source>
</reference>
<evidence type="ECO:0000313" key="2">
    <source>
        <dbReference type="Proteomes" id="UP000785679"/>
    </source>
</evidence>
<comment type="caution">
    <text evidence="1">The sequence shown here is derived from an EMBL/GenBank/DDBJ whole genome shotgun (WGS) entry which is preliminary data.</text>
</comment>
<proteinExistence type="predicted"/>
<accession>A0A8J8N9Y3</accession>